<dbReference type="PANTHER" id="PTHR43479:SF11">
    <property type="entry name" value="ACREF_ENVCD OPERON REPRESSOR-RELATED"/>
    <property type="match status" value="1"/>
</dbReference>
<dbReference type="AlphaFoldDB" id="A0A0R1JYW0"/>
<proteinExistence type="predicted"/>
<evidence type="ECO:0000259" key="3">
    <source>
        <dbReference type="PROSITE" id="PS50977"/>
    </source>
</evidence>
<dbReference type="GeneID" id="84781974"/>
<dbReference type="PROSITE" id="PS50977">
    <property type="entry name" value="HTH_TETR_2"/>
    <property type="match status" value="1"/>
</dbReference>
<evidence type="ECO:0000313" key="5">
    <source>
        <dbReference type="Proteomes" id="UP000051162"/>
    </source>
</evidence>
<dbReference type="STRING" id="1423773.FD30_GL001444"/>
<dbReference type="Gene3D" id="1.10.357.10">
    <property type="entry name" value="Tetracycline Repressor, domain 2"/>
    <property type="match status" value="1"/>
</dbReference>
<evidence type="ECO:0000256" key="1">
    <source>
        <dbReference type="ARBA" id="ARBA00023125"/>
    </source>
</evidence>
<accession>A0A0R1JYW0</accession>
<dbReference type="InterPro" id="IPR009057">
    <property type="entry name" value="Homeodomain-like_sf"/>
</dbReference>
<dbReference type="SUPFAM" id="SSF46689">
    <property type="entry name" value="Homeodomain-like"/>
    <property type="match status" value="1"/>
</dbReference>
<evidence type="ECO:0000313" key="4">
    <source>
        <dbReference type="EMBL" id="KRK76272.1"/>
    </source>
</evidence>
<dbReference type="InterPro" id="IPR050624">
    <property type="entry name" value="HTH-type_Tx_Regulator"/>
</dbReference>
<dbReference type="Proteomes" id="UP000051162">
    <property type="component" value="Unassembled WGS sequence"/>
</dbReference>
<dbReference type="RefSeq" id="WP_056944014.1">
    <property type="nucleotide sequence ID" value="NZ_AZDT01000021.1"/>
</dbReference>
<dbReference type="InterPro" id="IPR001647">
    <property type="entry name" value="HTH_TetR"/>
</dbReference>
<dbReference type="GO" id="GO:0003677">
    <property type="term" value="F:DNA binding"/>
    <property type="evidence" value="ECO:0007669"/>
    <property type="project" value="UniProtKB-UniRule"/>
</dbReference>
<protein>
    <recommendedName>
        <fullName evidence="3">HTH tetR-type domain-containing protein</fullName>
    </recommendedName>
</protein>
<reference evidence="4 5" key="1">
    <citation type="journal article" date="2015" name="Genome Announc.">
        <title>Expanding the biotechnology potential of lactobacilli through comparative genomics of 213 strains and associated genera.</title>
        <authorList>
            <person name="Sun Z."/>
            <person name="Harris H.M."/>
            <person name="McCann A."/>
            <person name="Guo C."/>
            <person name="Argimon S."/>
            <person name="Zhang W."/>
            <person name="Yang X."/>
            <person name="Jeffery I.B."/>
            <person name="Cooney J.C."/>
            <person name="Kagawa T.F."/>
            <person name="Liu W."/>
            <person name="Song Y."/>
            <person name="Salvetti E."/>
            <person name="Wrobel A."/>
            <person name="Rasinkangas P."/>
            <person name="Parkhill J."/>
            <person name="Rea M.C."/>
            <person name="O'Sullivan O."/>
            <person name="Ritari J."/>
            <person name="Douillard F.P."/>
            <person name="Paul Ross R."/>
            <person name="Yang R."/>
            <person name="Briner A.E."/>
            <person name="Felis G.E."/>
            <person name="de Vos W.M."/>
            <person name="Barrangou R."/>
            <person name="Klaenhammer T.R."/>
            <person name="Caufield P.W."/>
            <person name="Cui Y."/>
            <person name="Zhang H."/>
            <person name="O'Toole P.W."/>
        </authorList>
    </citation>
    <scope>NUCLEOTIDE SEQUENCE [LARGE SCALE GENOMIC DNA]</scope>
    <source>
        <strain evidence="4 5">DSM 19117</strain>
    </source>
</reference>
<dbReference type="EMBL" id="AZDT01000021">
    <property type="protein sequence ID" value="KRK76272.1"/>
    <property type="molecule type" value="Genomic_DNA"/>
</dbReference>
<dbReference type="OrthoDB" id="9810250at2"/>
<feature type="DNA-binding region" description="H-T-H motif" evidence="2">
    <location>
        <begin position="25"/>
        <end position="44"/>
    </location>
</feature>
<sequence length="175" mass="20146">MTKAQAQIIHVFLKLLAQKPLPKITVAAITRTAHLNRGTFYLYYRDVYDLYDHITHELLQHLAELVDETYPTQPGPQAFLALAQAVINYLNSQHAMLQILLQDGNSDHFIEQIRELFIQKVMAKEHIPLTNHPYHIDVIYNINGVIGVIIDWQRGRLHCSQDVVIQRLAHILAVL</sequence>
<feature type="domain" description="HTH tetR-type" evidence="3">
    <location>
        <begin position="2"/>
        <end position="62"/>
    </location>
</feature>
<keyword evidence="5" id="KW-1185">Reference proteome</keyword>
<name>A0A0R1JYW0_9LACO</name>
<keyword evidence="1 2" id="KW-0238">DNA-binding</keyword>
<organism evidence="4 5">
    <name type="scientific">Levilactobacillus namurensis DSM 19117</name>
    <dbReference type="NCBI Taxonomy" id="1423773"/>
    <lineage>
        <taxon>Bacteria</taxon>
        <taxon>Bacillati</taxon>
        <taxon>Bacillota</taxon>
        <taxon>Bacilli</taxon>
        <taxon>Lactobacillales</taxon>
        <taxon>Lactobacillaceae</taxon>
        <taxon>Levilactobacillus</taxon>
    </lineage>
</organism>
<gene>
    <name evidence="4" type="ORF">FD30_GL001444</name>
</gene>
<dbReference type="PATRIC" id="fig|1423773.3.peg.1481"/>
<dbReference type="PANTHER" id="PTHR43479">
    <property type="entry name" value="ACREF/ENVCD OPERON REPRESSOR-RELATED"/>
    <property type="match status" value="1"/>
</dbReference>
<comment type="caution">
    <text evidence="4">The sequence shown here is derived from an EMBL/GenBank/DDBJ whole genome shotgun (WGS) entry which is preliminary data.</text>
</comment>
<evidence type="ECO:0000256" key="2">
    <source>
        <dbReference type="PROSITE-ProRule" id="PRU00335"/>
    </source>
</evidence>